<dbReference type="SMART" id="SM00490">
    <property type="entry name" value="HELICc"/>
    <property type="match status" value="1"/>
</dbReference>
<dbReference type="InterPro" id="IPR027417">
    <property type="entry name" value="P-loop_NTPase"/>
</dbReference>
<evidence type="ECO:0000313" key="11">
    <source>
        <dbReference type="Proteomes" id="UP000179241"/>
    </source>
</evidence>
<dbReference type="PANTHER" id="PTHR47959:SF13">
    <property type="entry name" value="ATP-DEPENDENT RNA HELICASE RHLE"/>
    <property type="match status" value="1"/>
</dbReference>
<keyword evidence="4" id="KW-0067">ATP-binding</keyword>
<dbReference type="GO" id="GO:0016787">
    <property type="term" value="F:hydrolase activity"/>
    <property type="evidence" value="ECO:0007669"/>
    <property type="project" value="UniProtKB-KW"/>
</dbReference>
<reference evidence="10 11" key="1">
    <citation type="journal article" date="2016" name="Nat. Commun.">
        <title>Thousands of microbial genomes shed light on interconnected biogeochemical processes in an aquifer system.</title>
        <authorList>
            <person name="Anantharaman K."/>
            <person name="Brown C.T."/>
            <person name="Hug L.A."/>
            <person name="Sharon I."/>
            <person name="Castelle C.J."/>
            <person name="Probst A.J."/>
            <person name="Thomas B.C."/>
            <person name="Singh A."/>
            <person name="Wilkins M.J."/>
            <person name="Karaoz U."/>
            <person name="Brodie E.L."/>
            <person name="Williams K.H."/>
            <person name="Hubbard S.S."/>
            <person name="Banfield J.F."/>
        </authorList>
    </citation>
    <scope>NUCLEOTIDE SEQUENCE [LARGE SCALE GENOMIC DNA]</scope>
</reference>
<dbReference type="InterPro" id="IPR050079">
    <property type="entry name" value="DEAD_box_RNA_helicase"/>
</dbReference>
<dbReference type="InterPro" id="IPR014014">
    <property type="entry name" value="RNA_helicase_DEAD_Q_motif"/>
</dbReference>
<evidence type="ECO:0000256" key="2">
    <source>
        <dbReference type="ARBA" id="ARBA00022801"/>
    </source>
</evidence>
<dbReference type="InterPro" id="IPR011545">
    <property type="entry name" value="DEAD/DEAH_box_helicase_dom"/>
</dbReference>
<dbReference type="GO" id="GO:0003724">
    <property type="term" value="F:RNA helicase activity"/>
    <property type="evidence" value="ECO:0007669"/>
    <property type="project" value="InterPro"/>
</dbReference>
<comment type="caution">
    <text evidence="10">The sequence shown here is derived from an EMBL/GenBank/DDBJ whole genome shotgun (WGS) entry which is preliminary data.</text>
</comment>
<keyword evidence="1" id="KW-0547">Nucleotide-binding</keyword>
<dbReference type="PANTHER" id="PTHR47959">
    <property type="entry name" value="ATP-DEPENDENT RNA HELICASE RHLE-RELATED"/>
    <property type="match status" value="1"/>
</dbReference>
<dbReference type="GO" id="GO:0003676">
    <property type="term" value="F:nucleic acid binding"/>
    <property type="evidence" value="ECO:0007669"/>
    <property type="project" value="InterPro"/>
</dbReference>
<evidence type="ECO:0000256" key="5">
    <source>
        <dbReference type="ARBA" id="ARBA00038437"/>
    </source>
</evidence>
<dbReference type="Proteomes" id="UP000179241">
    <property type="component" value="Unassembled WGS sequence"/>
</dbReference>
<dbReference type="PROSITE" id="PS51195">
    <property type="entry name" value="Q_MOTIF"/>
    <property type="match status" value="1"/>
</dbReference>
<feature type="domain" description="DEAD-box RNA helicase Q" evidence="9">
    <location>
        <begin position="19"/>
        <end position="47"/>
    </location>
</feature>
<dbReference type="CDD" id="cd18787">
    <property type="entry name" value="SF2_C_DEAD"/>
    <property type="match status" value="1"/>
</dbReference>
<evidence type="ECO:0000259" key="8">
    <source>
        <dbReference type="PROSITE" id="PS51194"/>
    </source>
</evidence>
<proteinExistence type="inferred from homology"/>
<evidence type="ECO:0000256" key="1">
    <source>
        <dbReference type="ARBA" id="ARBA00022741"/>
    </source>
</evidence>
<evidence type="ECO:0000256" key="4">
    <source>
        <dbReference type="ARBA" id="ARBA00022840"/>
    </source>
</evidence>
<dbReference type="Pfam" id="PF00270">
    <property type="entry name" value="DEAD"/>
    <property type="match status" value="1"/>
</dbReference>
<keyword evidence="2" id="KW-0378">Hydrolase</keyword>
<dbReference type="InterPro" id="IPR001650">
    <property type="entry name" value="Helicase_C-like"/>
</dbReference>
<evidence type="ECO:0000259" key="9">
    <source>
        <dbReference type="PROSITE" id="PS51195"/>
    </source>
</evidence>
<evidence type="ECO:0000259" key="7">
    <source>
        <dbReference type="PROSITE" id="PS51192"/>
    </source>
</evidence>
<feature type="domain" description="Helicase ATP-binding" evidence="7">
    <location>
        <begin position="50"/>
        <end position="219"/>
    </location>
</feature>
<accession>A0A1F8CN87</accession>
<dbReference type="AlphaFoldDB" id="A0A1F8CN87"/>
<evidence type="ECO:0000256" key="3">
    <source>
        <dbReference type="ARBA" id="ARBA00022806"/>
    </source>
</evidence>
<dbReference type="GO" id="GO:0005829">
    <property type="term" value="C:cytosol"/>
    <property type="evidence" value="ECO:0007669"/>
    <property type="project" value="TreeGrafter"/>
</dbReference>
<name>A0A1F8CN87_9BACT</name>
<dbReference type="InterPro" id="IPR044742">
    <property type="entry name" value="DEAD/DEAH_RhlB"/>
</dbReference>
<keyword evidence="3" id="KW-0347">Helicase</keyword>
<dbReference type="PROSITE" id="PS51192">
    <property type="entry name" value="HELICASE_ATP_BIND_1"/>
    <property type="match status" value="1"/>
</dbReference>
<feature type="short sequence motif" description="Q motif" evidence="6">
    <location>
        <begin position="19"/>
        <end position="47"/>
    </location>
</feature>
<dbReference type="InterPro" id="IPR014001">
    <property type="entry name" value="Helicase_ATP-bd"/>
</dbReference>
<dbReference type="SUPFAM" id="SSF52540">
    <property type="entry name" value="P-loop containing nucleoside triphosphate hydrolases"/>
    <property type="match status" value="2"/>
</dbReference>
<dbReference type="SMART" id="SM00487">
    <property type="entry name" value="DEXDc"/>
    <property type="match status" value="1"/>
</dbReference>
<protein>
    <recommendedName>
        <fullName evidence="12">RNA helicase</fullName>
    </recommendedName>
</protein>
<evidence type="ECO:0008006" key="12">
    <source>
        <dbReference type="Google" id="ProtNLM"/>
    </source>
</evidence>
<sequence length="360" mass="40634">MMFVRKAEVVETEAFCPKHQFADFAIDTRLKQNIVAKGYTTPTPIQDEAIPVLLEGRDVVGCANTGTGKTAAFLVPLIDKVLKNKKEKVLIVTPTRELAVQIQNELRVFTQNLGLYSVLCIGGVGIGPQIRDLSYAPNFVIGTPGRLKDLEDQRRLYFDDYQSIVLDEVDRMLDMGFIYDVKYIVSRLPRVRHSLFFSATMPAKVVGIMQEFLHNPVSIAIKNQPFSANVDQDVIKLNGRNKMEVLNDLLLDRAFQKVLVFGRTKWSMEKLSIELSRKGVQVTALHGNKSQSQRQRAIEMFKTDRIQVLVATDVASRGLDIDNVTHVINYDLPQTYEDYIHRIGRTGRAGKKGVALTFFD</sequence>
<dbReference type="CDD" id="cd00268">
    <property type="entry name" value="DEADc"/>
    <property type="match status" value="1"/>
</dbReference>
<dbReference type="Gene3D" id="3.40.50.300">
    <property type="entry name" value="P-loop containing nucleotide triphosphate hydrolases"/>
    <property type="match status" value="2"/>
</dbReference>
<evidence type="ECO:0000313" key="10">
    <source>
        <dbReference type="EMBL" id="OGM77188.1"/>
    </source>
</evidence>
<feature type="domain" description="Helicase C-terminal" evidence="8">
    <location>
        <begin position="229"/>
        <end position="360"/>
    </location>
</feature>
<organism evidence="10 11">
    <name type="scientific">Candidatus Woesebacteria bacterium RIFOXYA1_FULL_43_9</name>
    <dbReference type="NCBI Taxonomy" id="1802534"/>
    <lineage>
        <taxon>Bacteria</taxon>
        <taxon>Candidatus Woeseibacteriota</taxon>
    </lineage>
</organism>
<dbReference type="EMBL" id="MGHU01000030">
    <property type="protein sequence ID" value="OGM77188.1"/>
    <property type="molecule type" value="Genomic_DNA"/>
</dbReference>
<dbReference type="GO" id="GO:0005524">
    <property type="term" value="F:ATP binding"/>
    <property type="evidence" value="ECO:0007669"/>
    <property type="project" value="UniProtKB-KW"/>
</dbReference>
<evidence type="ECO:0000256" key="6">
    <source>
        <dbReference type="PROSITE-ProRule" id="PRU00552"/>
    </source>
</evidence>
<comment type="similarity">
    <text evidence="5">Belongs to the DEAD box helicase family.</text>
</comment>
<dbReference type="PROSITE" id="PS51194">
    <property type="entry name" value="HELICASE_CTER"/>
    <property type="match status" value="1"/>
</dbReference>
<gene>
    <name evidence="10" type="ORF">A2188_01465</name>
</gene>
<dbReference type="Pfam" id="PF00271">
    <property type="entry name" value="Helicase_C"/>
    <property type="match status" value="1"/>
</dbReference>